<evidence type="ECO:0000313" key="2">
    <source>
        <dbReference type="Proteomes" id="UP000029737"/>
    </source>
</evidence>
<name>A0ABR4WY38_9ACTN</name>
<dbReference type="Proteomes" id="UP000029737">
    <property type="component" value="Unassembled WGS sequence"/>
</dbReference>
<proteinExistence type="predicted"/>
<gene>
    <name evidence="1" type="ORF">IL38_23690</name>
</gene>
<comment type="caution">
    <text evidence="1">The sequence shown here is derived from an EMBL/GenBank/DDBJ whole genome shotgun (WGS) entry which is preliminary data.</text>
</comment>
<sequence>MTAQQDAIWVVSERVGDGQGYALTVHYSDDVSQSLEASEAVTYAATVTRAAVVADSEAAVYQQLTTALDLAPQETAPVITALREQRPESYTAGPLTITPGISAFTGRGFLRCAARDRSWQWDIDGARQHARQVLDVASGVEFDRAYEETLVSLLGVDVSTASAVVYDVAAYRET</sequence>
<keyword evidence="2" id="KW-1185">Reference proteome</keyword>
<dbReference type="EMBL" id="JPMV01000046">
    <property type="protein sequence ID" value="KGI79316.1"/>
    <property type="molecule type" value="Genomic_DNA"/>
</dbReference>
<organism evidence="1 2">
    <name type="scientific">Actinopolyspora erythraea</name>
    <dbReference type="NCBI Taxonomy" id="414996"/>
    <lineage>
        <taxon>Bacteria</taxon>
        <taxon>Bacillati</taxon>
        <taxon>Actinomycetota</taxon>
        <taxon>Actinomycetes</taxon>
        <taxon>Actinopolysporales</taxon>
        <taxon>Actinopolysporaceae</taxon>
        <taxon>Actinopolyspora</taxon>
    </lineage>
</organism>
<accession>A0ABR4WY38</accession>
<evidence type="ECO:0000313" key="1">
    <source>
        <dbReference type="EMBL" id="KGI79316.1"/>
    </source>
</evidence>
<dbReference type="RefSeq" id="WP_043578749.1">
    <property type="nucleotide sequence ID" value="NZ_KN214181.1"/>
</dbReference>
<reference evidence="1 2" key="1">
    <citation type="journal article" date="2014" name="PLoS ONE">
        <title>Identification and Characterization of a New Erythromycin Biosynthetic Gene Cluster in Actinopolyspora erythraea YIM90600, a Novel Erythronolide-Producing Halophilic Actinomycete Isolated from Salt Field.</title>
        <authorList>
            <person name="Chen D."/>
            <person name="Feng J."/>
            <person name="Huang L."/>
            <person name="Zhang Q."/>
            <person name="Wu J."/>
            <person name="Zhu X."/>
            <person name="Duan Y."/>
            <person name="Xu Z."/>
        </authorList>
    </citation>
    <scope>NUCLEOTIDE SEQUENCE [LARGE SCALE GENOMIC DNA]</scope>
    <source>
        <strain evidence="1 2">YIM90600</strain>
    </source>
</reference>
<protein>
    <submittedName>
        <fullName evidence="1">Uncharacterized protein</fullName>
    </submittedName>
</protein>